<keyword evidence="4" id="KW-1185">Reference proteome</keyword>
<evidence type="ECO:0000259" key="2">
    <source>
        <dbReference type="Pfam" id="PF24476"/>
    </source>
</evidence>
<feature type="signal peptide" evidence="1">
    <location>
        <begin position="1"/>
        <end position="20"/>
    </location>
</feature>
<dbReference type="OrthoDB" id="3565018at2759"/>
<evidence type="ECO:0000313" key="3">
    <source>
        <dbReference type="EMBL" id="PVI03052.1"/>
    </source>
</evidence>
<sequence>ISGFEIVGVVLASMPLLTSALDHYAEGVDVMKNTRNYAMLCNISTSLDTSVGIYKDSCYLLLGPLNLPDQQMKDLLLEPKREAWKSPQLQSDLVMRLGSSLTQYMSLINNLYKRILLFFGKKLKLNDDLKACTTTTTMDGTIDEKARNKFFKNNWLKTNGDFDTDKFAAIKMDIDRNIEEISKLTASAVQLEPLRVEKKNRFQAEYWDKLRYHAQRLWNHYIGFLEDQQWTYDVYSDPGYGMPDSNSGMISLEEAISVSTGINDMDNCRYALTLASTVLLLYNTLWLPQTWSAKDIFLPRPRHGNLVVSHFYVSQTFGSTTTTAAAIVEPRSIFRNETVFALGVALLELSYGQPLLSFQTPEDLNEQGMEDSTTEMSIAMRLLNEMSEFVSENYLRVVRRCVHCTFGMSFCDFEYPEFRKKFFEGVVVPLKEEYDASRK</sequence>
<reference evidence="3 4" key="1">
    <citation type="journal article" date="2018" name="Sci. Rep.">
        <title>Comparative genomics provides insights into the lifestyle and reveals functional heterogeneity of dark septate endophytic fungi.</title>
        <authorList>
            <person name="Knapp D.G."/>
            <person name="Nemeth J.B."/>
            <person name="Barry K."/>
            <person name="Hainaut M."/>
            <person name="Henrissat B."/>
            <person name="Johnson J."/>
            <person name="Kuo A."/>
            <person name="Lim J.H.P."/>
            <person name="Lipzen A."/>
            <person name="Nolan M."/>
            <person name="Ohm R.A."/>
            <person name="Tamas L."/>
            <person name="Grigoriev I.V."/>
            <person name="Spatafora J.W."/>
            <person name="Nagy L.G."/>
            <person name="Kovacs G.M."/>
        </authorList>
    </citation>
    <scope>NUCLEOTIDE SEQUENCE [LARGE SCALE GENOMIC DNA]</scope>
    <source>
        <strain evidence="3 4">DSE2036</strain>
    </source>
</reference>
<protein>
    <recommendedName>
        <fullName evidence="2">DUF7580 domain-containing protein</fullName>
    </recommendedName>
</protein>
<accession>A0A2V1DYT3</accession>
<dbReference type="PANTHER" id="PTHR35186">
    <property type="entry name" value="ANK_REP_REGION DOMAIN-CONTAINING PROTEIN"/>
    <property type="match status" value="1"/>
</dbReference>
<keyword evidence="1" id="KW-0732">Signal</keyword>
<dbReference type="Proteomes" id="UP000244855">
    <property type="component" value="Unassembled WGS sequence"/>
</dbReference>
<feature type="chain" id="PRO_5016133767" description="DUF7580 domain-containing protein" evidence="1">
    <location>
        <begin position="21"/>
        <end position="439"/>
    </location>
</feature>
<gene>
    <name evidence="3" type="ORF">DM02DRAFT_521675</name>
</gene>
<name>A0A2V1DYT3_9PLEO</name>
<dbReference type="Pfam" id="PF24476">
    <property type="entry name" value="DUF7580"/>
    <property type="match status" value="1"/>
</dbReference>
<feature type="non-terminal residue" evidence="3">
    <location>
        <position position="1"/>
    </location>
</feature>
<evidence type="ECO:0000256" key="1">
    <source>
        <dbReference type="SAM" id="SignalP"/>
    </source>
</evidence>
<organism evidence="3 4">
    <name type="scientific">Periconia macrospinosa</name>
    <dbReference type="NCBI Taxonomy" id="97972"/>
    <lineage>
        <taxon>Eukaryota</taxon>
        <taxon>Fungi</taxon>
        <taxon>Dikarya</taxon>
        <taxon>Ascomycota</taxon>
        <taxon>Pezizomycotina</taxon>
        <taxon>Dothideomycetes</taxon>
        <taxon>Pleosporomycetidae</taxon>
        <taxon>Pleosporales</taxon>
        <taxon>Massarineae</taxon>
        <taxon>Periconiaceae</taxon>
        <taxon>Periconia</taxon>
    </lineage>
</organism>
<dbReference type="PANTHER" id="PTHR35186:SF4">
    <property type="entry name" value="PRION-INHIBITION AND PROPAGATION HELO DOMAIN-CONTAINING PROTEIN"/>
    <property type="match status" value="1"/>
</dbReference>
<dbReference type="EMBL" id="KZ805336">
    <property type="protein sequence ID" value="PVI03052.1"/>
    <property type="molecule type" value="Genomic_DNA"/>
</dbReference>
<proteinExistence type="predicted"/>
<feature type="domain" description="DUF7580" evidence="2">
    <location>
        <begin position="271"/>
        <end position="435"/>
    </location>
</feature>
<dbReference type="AlphaFoldDB" id="A0A2V1DYT3"/>
<evidence type="ECO:0000313" key="4">
    <source>
        <dbReference type="Proteomes" id="UP000244855"/>
    </source>
</evidence>
<dbReference type="InterPro" id="IPR056002">
    <property type="entry name" value="DUF7580"/>
</dbReference>